<proteinExistence type="predicted"/>
<feature type="domain" description="Chromosomal replication initiator DnaA C-terminal" evidence="1">
    <location>
        <begin position="51"/>
        <end position="120"/>
    </location>
</feature>
<dbReference type="PANTHER" id="PTHR30050">
    <property type="entry name" value="CHROMOSOMAL REPLICATION INITIATOR PROTEIN DNAA"/>
    <property type="match status" value="1"/>
</dbReference>
<dbReference type="CDD" id="cd06571">
    <property type="entry name" value="Bac_DnaA_C"/>
    <property type="match status" value="1"/>
</dbReference>
<dbReference type="Pfam" id="PF08299">
    <property type="entry name" value="Bac_DnaA_C"/>
    <property type="match status" value="1"/>
</dbReference>
<feature type="non-terminal residue" evidence="2">
    <location>
        <position position="1"/>
    </location>
</feature>
<sequence>RQIQHNMRELEGSLNRIIALARLTGALLTPKFAAQALKDIASKQPEGNPVTLSLVIDTVANSFQLAPSDLKSRKRDKETALARQVAIYLIKQETNCSLTRIGQELGGRNHSTIIHAYEKVASGINTSPYLQRKIPEIQQSLHHKPKDANI</sequence>
<dbReference type="InterPro" id="IPR013159">
    <property type="entry name" value="DnaA_C"/>
</dbReference>
<dbReference type="SMART" id="SM00760">
    <property type="entry name" value="Bac_DnaA_C"/>
    <property type="match status" value="1"/>
</dbReference>
<dbReference type="GO" id="GO:0006275">
    <property type="term" value="P:regulation of DNA replication"/>
    <property type="evidence" value="ECO:0007669"/>
    <property type="project" value="InterPro"/>
</dbReference>
<comment type="caution">
    <text evidence="2">The sequence shown here is derived from an EMBL/GenBank/DDBJ whole genome shotgun (WGS) entry which is preliminary data.</text>
</comment>
<evidence type="ECO:0000313" key="2">
    <source>
        <dbReference type="EMBL" id="GAJ02778.1"/>
    </source>
</evidence>
<organism evidence="2">
    <name type="scientific">marine sediment metagenome</name>
    <dbReference type="NCBI Taxonomy" id="412755"/>
    <lineage>
        <taxon>unclassified sequences</taxon>
        <taxon>metagenomes</taxon>
        <taxon>ecological metagenomes</taxon>
    </lineage>
</organism>
<dbReference type="GO" id="GO:0006270">
    <property type="term" value="P:DNA replication initiation"/>
    <property type="evidence" value="ECO:0007669"/>
    <property type="project" value="InterPro"/>
</dbReference>
<dbReference type="InterPro" id="IPR018312">
    <property type="entry name" value="Chromosome_initiator_DnaA_CS"/>
</dbReference>
<dbReference type="Gene3D" id="1.10.1750.10">
    <property type="match status" value="1"/>
</dbReference>
<evidence type="ECO:0000259" key="1">
    <source>
        <dbReference type="SMART" id="SM00760"/>
    </source>
</evidence>
<name>X1TBQ8_9ZZZZ</name>
<protein>
    <recommendedName>
        <fullName evidence="1">Chromosomal replication initiator DnaA C-terminal domain-containing protein</fullName>
    </recommendedName>
</protein>
<dbReference type="GO" id="GO:0005886">
    <property type="term" value="C:plasma membrane"/>
    <property type="evidence" value="ECO:0007669"/>
    <property type="project" value="TreeGrafter"/>
</dbReference>
<dbReference type="InterPro" id="IPR010921">
    <property type="entry name" value="Trp_repressor/repl_initiator"/>
</dbReference>
<accession>X1TBQ8</accession>
<dbReference type="EMBL" id="BARW01033934">
    <property type="protein sequence ID" value="GAJ02778.1"/>
    <property type="molecule type" value="Genomic_DNA"/>
</dbReference>
<dbReference type="AlphaFoldDB" id="X1TBQ8"/>
<dbReference type="GO" id="GO:0003688">
    <property type="term" value="F:DNA replication origin binding"/>
    <property type="evidence" value="ECO:0007669"/>
    <property type="project" value="InterPro"/>
</dbReference>
<dbReference type="PROSITE" id="PS01008">
    <property type="entry name" value="DNAA"/>
    <property type="match status" value="1"/>
</dbReference>
<dbReference type="Gene3D" id="1.10.8.60">
    <property type="match status" value="1"/>
</dbReference>
<gene>
    <name evidence="2" type="ORF">S12H4_53324</name>
</gene>
<dbReference type="PANTHER" id="PTHR30050:SF2">
    <property type="entry name" value="CHROMOSOMAL REPLICATION INITIATOR PROTEIN DNAA"/>
    <property type="match status" value="1"/>
</dbReference>
<reference evidence="2" key="1">
    <citation type="journal article" date="2014" name="Front. Microbiol.">
        <title>High frequency of phylogenetically diverse reductive dehalogenase-homologous genes in deep subseafloor sedimentary metagenomes.</title>
        <authorList>
            <person name="Kawai M."/>
            <person name="Futagami T."/>
            <person name="Toyoda A."/>
            <person name="Takaki Y."/>
            <person name="Nishi S."/>
            <person name="Hori S."/>
            <person name="Arai W."/>
            <person name="Tsubouchi T."/>
            <person name="Morono Y."/>
            <person name="Uchiyama I."/>
            <person name="Ito T."/>
            <person name="Fujiyama A."/>
            <person name="Inagaki F."/>
            <person name="Takami H."/>
        </authorList>
    </citation>
    <scope>NUCLEOTIDE SEQUENCE</scope>
    <source>
        <strain evidence="2">Expedition CK06-06</strain>
    </source>
</reference>
<dbReference type="SUPFAM" id="SSF48295">
    <property type="entry name" value="TrpR-like"/>
    <property type="match status" value="1"/>
</dbReference>
<dbReference type="GO" id="GO:0005524">
    <property type="term" value="F:ATP binding"/>
    <property type="evidence" value="ECO:0007669"/>
    <property type="project" value="InterPro"/>
</dbReference>